<dbReference type="InterPro" id="IPR000873">
    <property type="entry name" value="AMP-dep_synth/lig_dom"/>
</dbReference>
<dbReference type="Gene3D" id="1.10.1200.10">
    <property type="entry name" value="ACP-like"/>
    <property type="match status" value="1"/>
</dbReference>
<dbReference type="InterPro" id="IPR051414">
    <property type="entry name" value="Adenylate-forming_Reductase"/>
</dbReference>
<organism evidence="5 6">
    <name type="scientific">Rhizoctonia solani 123E</name>
    <dbReference type="NCBI Taxonomy" id="1423351"/>
    <lineage>
        <taxon>Eukaryota</taxon>
        <taxon>Fungi</taxon>
        <taxon>Dikarya</taxon>
        <taxon>Basidiomycota</taxon>
        <taxon>Agaricomycotina</taxon>
        <taxon>Agaricomycetes</taxon>
        <taxon>Cantharellales</taxon>
        <taxon>Ceratobasidiaceae</taxon>
        <taxon>Rhizoctonia</taxon>
    </lineage>
</organism>
<dbReference type="STRING" id="1423351.A0A074RIS1"/>
<dbReference type="Pfam" id="PF00501">
    <property type="entry name" value="AMP-binding"/>
    <property type="match status" value="1"/>
</dbReference>
<dbReference type="Proteomes" id="UP000027456">
    <property type="component" value="Unassembled WGS sequence"/>
</dbReference>
<dbReference type="EMBL" id="AZST01000989">
    <property type="protein sequence ID" value="KEP46684.1"/>
    <property type="molecule type" value="Genomic_DNA"/>
</dbReference>
<accession>A0A074RIS1</accession>
<dbReference type="InterPro" id="IPR042099">
    <property type="entry name" value="ANL_N_sf"/>
</dbReference>
<proteinExistence type="predicted"/>
<name>A0A074RIS1_9AGAM</name>
<dbReference type="InterPro" id="IPR020845">
    <property type="entry name" value="AMP-binding_CS"/>
</dbReference>
<dbReference type="SUPFAM" id="SSF56801">
    <property type="entry name" value="Acetyl-CoA synthetase-like"/>
    <property type="match status" value="1"/>
</dbReference>
<evidence type="ECO:0000259" key="4">
    <source>
        <dbReference type="Pfam" id="PF07993"/>
    </source>
</evidence>
<evidence type="ECO:0000256" key="1">
    <source>
        <dbReference type="ARBA" id="ARBA00022450"/>
    </source>
</evidence>
<dbReference type="InterPro" id="IPR013120">
    <property type="entry name" value="FAR_NAD-bd"/>
</dbReference>
<gene>
    <name evidence="5" type="ORF">V565_185960</name>
</gene>
<dbReference type="InterPro" id="IPR036736">
    <property type="entry name" value="ACP-like_sf"/>
</dbReference>
<dbReference type="AlphaFoldDB" id="A0A074RIS1"/>
<feature type="domain" description="Thioester reductase (TE)" evidence="4">
    <location>
        <begin position="707"/>
        <end position="946"/>
    </location>
</feature>
<dbReference type="SUPFAM" id="SSF47336">
    <property type="entry name" value="ACP-like"/>
    <property type="match status" value="1"/>
</dbReference>
<comment type="caution">
    <text evidence="5">The sequence shown here is derived from an EMBL/GenBank/DDBJ whole genome shotgun (WGS) entry which is preliminary data.</text>
</comment>
<keyword evidence="6" id="KW-1185">Reference proteome</keyword>
<dbReference type="OrthoDB" id="429813at2759"/>
<protein>
    <submittedName>
        <fullName evidence="5">Putative acetyl-CoA synthetase-like protein</fullName>
    </submittedName>
</protein>
<evidence type="ECO:0000313" key="5">
    <source>
        <dbReference type="EMBL" id="KEP46684.1"/>
    </source>
</evidence>
<reference evidence="5 6" key="1">
    <citation type="submission" date="2013-12" db="EMBL/GenBank/DDBJ databases">
        <authorList>
            <person name="Cubeta M."/>
            <person name="Pakala S."/>
            <person name="Fedorova N."/>
            <person name="Thomas E."/>
            <person name="Dean R."/>
            <person name="Jabaji S."/>
            <person name="Neate S."/>
            <person name="Toda T."/>
            <person name="Tavantzis S."/>
            <person name="Vilgalys R."/>
            <person name="Bharathan N."/>
            <person name="Pakala S."/>
            <person name="Losada L.S."/>
            <person name="Zafar N."/>
            <person name="Nierman W."/>
        </authorList>
    </citation>
    <scope>NUCLEOTIDE SEQUENCE [LARGE SCALE GENOMIC DNA]</scope>
    <source>
        <strain evidence="5 6">123E</strain>
    </source>
</reference>
<dbReference type="PANTHER" id="PTHR43439:SF2">
    <property type="entry name" value="ENZYME, PUTATIVE (JCVI)-RELATED"/>
    <property type="match status" value="1"/>
</dbReference>
<dbReference type="SUPFAM" id="SSF51735">
    <property type="entry name" value="NAD(P)-binding Rossmann-fold domains"/>
    <property type="match status" value="1"/>
</dbReference>
<dbReference type="InterPro" id="IPR036291">
    <property type="entry name" value="NAD(P)-bd_dom_sf"/>
</dbReference>
<dbReference type="PROSITE" id="PS00455">
    <property type="entry name" value="AMP_BINDING"/>
    <property type="match status" value="1"/>
</dbReference>
<dbReference type="Pfam" id="PF23562">
    <property type="entry name" value="AMP-binding_C_3"/>
    <property type="match status" value="1"/>
</dbReference>
<dbReference type="HOGENOM" id="CLU_002220_1_0_1"/>
<dbReference type="PANTHER" id="PTHR43439">
    <property type="entry name" value="PHENYLACETATE-COENZYME A LIGASE"/>
    <property type="match status" value="1"/>
</dbReference>
<feature type="domain" description="AMP-dependent synthetase/ligase" evidence="3">
    <location>
        <begin position="36"/>
        <end position="354"/>
    </location>
</feature>
<evidence type="ECO:0000259" key="3">
    <source>
        <dbReference type="Pfam" id="PF00501"/>
    </source>
</evidence>
<evidence type="ECO:0000313" key="6">
    <source>
        <dbReference type="Proteomes" id="UP000027456"/>
    </source>
</evidence>
<keyword evidence="2" id="KW-0597">Phosphoprotein</keyword>
<evidence type="ECO:0000256" key="2">
    <source>
        <dbReference type="ARBA" id="ARBA00022553"/>
    </source>
</evidence>
<sequence length="1093" mass="119738">MVVLSHSYVTPPTDGSVPPALVIDFHHKNNPHHAFAILYDVANSLQTTVTYEQLACAVHRVAHILNPENAILQGSSIGLLISASSLEYIVLVLGAMRAGLVPFPISPRVPLSGIAHLLTTTQTSLVIAGGSDVIDNTTTQLSEFLNESNFSANFVNFSTLRGVLSLSKTSGAAFKPFPSLEPMGGNSIVTILHSSGSTGMPKAIKYHLEGVFKNIINQPLEWMFSEPNTIVGTMTLPTFHCMGLILQVLAPIYVGYTQLLFAPTRVPAMPNPTSTLEAISSVKCTFLICVPAFLEVWAHDERAIAVLKLMKAVIFGGGPLTDEIGNKLVNYGVRVYSGYGATEFGTISIIPPHDQPDTWPWNYIRFSPHVKAHFIPQNDRDNAFELVFEAGEDHDPFVLNSEINGKAVYRTRDLLIPHPSKSNLWKFVGRVDDQIILLNGEKTNPGPMETEIVKCPLVHGAVVFGQARNQTGVLVELKETSGLLSEMGDRKELIRIIWPYIERANQTSSTHSRLDKQSIIFSDPARPLPRTPKGTIPRSAVLKLYARDIEEMYEALEQDLDTNPITELQLPEAWTNLEVVSDWIAKQVEGILGWNIDTMVDLFQQGLDSLTATMLLRGLKTSLHASQDPKVQNCAQTLDQAIIFQNPTVQQLALLLVQRITSPDALNGQVPTGLEHIHAMIRKYDWPQSQTNYRTRRPDMLREHIVVTGTTGALGSHLLAQLLANDRVERVWALNRKSSGGISTKQKASFEDKMLDVQLLASEKLVFVDAVLDDAKLGLSDELYDEIRTTATIIIHNAWQVNFNFALQSFEPNIRGTRHLLDLALSSTAPSGLPRFAFASSISVAGTSGLGEQLEEVSVRPEDAASTMGYGQSKLVAEKLLESARRAGLQTCVIRLGQLTGDITSGSWNSTDWVPSIVASSLSVRCLPAAVGTVSWLPLDVAASVIIDTCTTHDDELPGIIHASHPRSVPWADIMSAFSDVLATHTDAPLPVVEFGEWSKKVTDSALSFQGSDIDRYKRFPSTKTQGVVDGMVRADQLLRSGDGSEVVESAGTVRLVTTVAEQMSEGLRSTPKLGREHVEKWVDYWTTKGLFA</sequence>
<keyword evidence="1" id="KW-0596">Phosphopantetheine</keyword>
<dbReference type="Gene3D" id="3.40.50.720">
    <property type="entry name" value="NAD(P)-binding Rossmann-like Domain"/>
    <property type="match status" value="1"/>
</dbReference>
<dbReference type="Pfam" id="PF07993">
    <property type="entry name" value="NAD_binding_4"/>
    <property type="match status" value="1"/>
</dbReference>
<dbReference type="Gene3D" id="3.40.50.12780">
    <property type="entry name" value="N-terminal domain of ligase-like"/>
    <property type="match status" value="1"/>
</dbReference>